<evidence type="ECO:0000313" key="3">
    <source>
        <dbReference type="Proteomes" id="UP001521116"/>
    </source>
</evidence>
<keyword evidence="3" id="KW-1185">Reference proteome</keyword>
<evidence type="ECO:0000256" key="1">
    <source>
        <dbReference type="SAM" id="MobiDB-lite"/>
    </source>
</evidence>
<sequence length="92" mass="10319">PKGKGASSFAATLKGEEQPYKPPTCLCGDSHLWKNYPYLNEKGRPSGWTSDKEVQAKVQKKMSNPSIKSKVEASLAYYEKALQKKNKKEKDL</sequence>
<dbReference type="EMBL" id="JAJVDC020000474">
    <property type="protein sequence ID" value="KAL1613724.1"/>
    <property type="molecule type" value="Genomic_DNA"/>
</dbReference>
<gene>
    <name evidence="2" type="ORF">SLS56_012243</name>
</gene>
<accession>A0ABR3SA35</accession>
<feature type="non-terminal residue" evidence="2">
    <location>
        <position position="1"/>
    </location>
</feature>
<feature type="region of interest" description="Disordered" evidence="1">
    <location>
        <begin position="1"/>
        <end position="20"/>
    </location>
</feature>
<organism evidence="2 3">
    <name type="scientific">Neofusicoccum ribis</name>
    <dbReference type="NCBI Taxonomy" id="45134"/>
    <lineage>
        <taxon>Eukaryota</taxon>
        <taxon>Fungi</taxon>
        <taxon>Dikarya</taxon>
        <taxon>Ascomycota</taxon>
        <taxon>Pezizomycotina</taxon>
        <taxon>Dothideomycetes</taxon>
        <taxon>Dothideomycetes incertae sedis</taxon>
        <taxon>Botryosphaeriales</taxon>
        <taxon>Botryosphaeriaceae</taxon>
        <taxon>Neofusicoccum</taxon>
    </lineage>
</organism>
<dbReference type="Proteomes" id="UP001521116">
    <property type="component" value="Unassembled WGS sequence"/>
</dbReference>
<comment type="caution">
    <text evidence="2">The sequence shown here is derived from an EMBL/GenBank/DDBJ whole genome shotgun (WGS) entry which is preliminary data.</text>
</comment>
<feature type="region of interest" description="Disordered" evidence="1">
    <location>
        <begin position="44"/>
        <end position="65"/>
    </location>
</feature>
<reference evidence="2 3" key="1">
    <citation type="submission" date="2024-02" db="EMBL/GenBank/DDBJ databases">
        <title>De novo assembly and annotation of 12 fungi associated with fruit tree decline syndrome in Ontario, Canada.</title>
        <authorList>
            <person name="Sulman M."/>
            <person name="Ellouze W."/>
            <person name="Ilyukhin E."/>
        </authorList>
    </citation>
    <scope>NUCLEOTIDE SEQUENCE [LARGE SCALE GENOMIC DNA]</scope>
    <source>
        <strain evidence="2 3">M1-105</strain>
    </source>
</reference>
<proteinExistence type="predicted"/>
<evidence type="ECO:0000313" key="2">
    <source>
        <dbReference type="EMBL" id="KAL1613724.1"/>
    </source>
</evidence>
<protein>
    <submittedName>
        <fullName evidence="2">Uncharacterized protein</fullName>
    </submittedName>
</protein>
<name>A0ABR3SA35_9PEZI</name>